<keyword evidence="3" id="KW-1185">Reference proteome</keyword>
<gene>
    <name evidence="2" type="ORF">D2962_14265</name>
</gene>
<name>A0A3G2R820_9FIRM</name>
<evidence type="ECO:0000256" key="1">
    <source>
        <dbReference type="SAM" id="Phobius"/>
    </source>
</evidence>
<keyword evidence="1" id="KW-0472">Membrane</keyword>
<protein>
    <submittedName>
        <fullName evidence="2">Uncharacterized protein</fullName>
    </submittedName>
</protein>
<sequence>MILLGVLGMIANVLFFVGQRTYLAALFLGTSEALLFVTPAGYRLLNARFVGKENHGGEDGYHGEHSDM</sequence>
<reference evidence="2 3" key="1">
    <citation type="submission" date="2018-10" db="EMBL/GenBank/DDBJ databases">
        <authorList>
            <person name="Zhang X."/>
        </authorList>
    </citation>
    <scope>NUCLEOTIDE SEQUENCE [LARGE SCALE GENOMIC DNA]</scope>
    <source>
        <strain evidence="2 3">SK-G1</strain>
    </source>
</reference>
<keyword evidence="1" id="KW-1133">Transmembrane helix</keyword>
<dbReference type="EMBL" id="CP033169">
    <property type="protein sequence ID" value="AYO31610.1"/>
    <property type="molecule type" value="Genomic_DNA"/>
</dbReference>
<evidence type="ECO:0000313" key="2">
    <source>
        <dbReference type="EMBL" id="AYO31610.1"/>
    </source>
</evidence>
<dbReference type="KEGG" id="bacg:D2962_14265"/>
<dbReference type="Proteomes" id="UP000280960">
    <property type="component" value="Chromosome"/>
</dbReference>
<dbReference type="AlphaFoldDB" id="A0A3G2R820"/>
<feature type="transmembrane region" description="Helical" evidence="1">
    <location>
        <begin position="25"/>
        <end position="45"/>
    </location>
</feature>
<accession>A0A3G2R820</accession>
<proteinExistence type="predicted"/>
<evidence type="ECO:0000313" key="3">
    <source>
        <dbReference type="Proteomes" id="UP000280960"/>
    </source>
</evidence>
<organism evidence="2 3">
    <name type="scientific">Biomaibacter acetigenes</name>
    <dbReference type="NCBI Taxonomy" id="2316383"/>
    <lineage>
        <taxon>Bacteria</taxon>
        <taxon>Bacillati</taxon>
        <taxon>Bacillota</taxon>
        <taxon>Clostridia</taxon>
        <taxon>Thermosediminibacterales</taxon>
        <taxon>Tepidanaerobacteraceae</taxon>
        <taxon>Biomaibacter</taxon>
    </lineage>
</organism>
<keyword evidence="1" id="KW-0812">Transmembrane</keyword>